<protein>
    <submittedName>
        <fullName evidence="1">Uncharacterized protein</fullName>
    </submittedName>
</protein>
<reference evidence="1" key="1">
    <citation type="submission" date="2015-12" db="EMBL/GenBank/DDBJ databases">
        <title>Update maize B73 reference genome by single molecule sequencing technologies.</title>
        <authorList>
            <consortium name="Maize Genome Sequencing Project"/>
            <person name="Ware D."/>
        </authorList>
    </citation>
    <scope>NUCLEOTIDE SEQUENCE</scope>
    <source>
        <tissue evidence="1">Seedling</tissue>
    </source>
</reference>
<dbReference type="InParanoid" id="A0A1D6LHR9"/>
<dbReference type="eggNOG" id="KOG0324">
    <property type="taxonomic scope" value="Eukaryota"/>
</dbReference>
<gene>
    <name evidence="1" type="ORF">ZEAMMB73_Zm00001d035667</name>
</gene>
<dbReference type="AlphaFoldDB" id="A0A1D6LHR9"/>
<dbReference type="EMBL" id="CM000782">
    <property type="protein sequence ID" value="AQK79418.1"/>
    <property type="molecule type" value="Genomic_DNA"/>
</dbReference>
<sequence length="54" mass="6027">MHAIHMGEDVLSVFEHAIKALSYKDDLMDSRYVVSEYPLFPFCSSSGSCLGVRS</sequence>
<accession>A0A1D6LHR9</accession>
<proteinExistence type="predicted"/>
<dbReference type="ExpressionAtlas" id="A0A1D6LHR9">
    <property type="expression patterns" value="baseline"/>
</dbReference>
<dbReference type="eggNOG" id="KOG3020">
    <property type="taxonomic scope" value="Eukaryota"/>
</dbReference>
<organism evidence="1">
    <name type="scientific">Zea mays</name>
    <name type="common">Maize</name>
    <dbReference type="NCBI Taxonomy" id="4577"/>
    <lineage>
        <taxon>Eukaryota</taxon>
        <taxon>Viridiplantae</taxon>
        <taxon>Streptophyta</taxon>
        <taxon>Embryophyta</taxon>
        <taxon>Tracheophyta</taxon>
        <taxon>Spermatophyta</taxon>
        <taxon>Magnoliopsida</taxon>
        <taxon>Liliopsida</taxon>
        <taxon>Poales</taxon>
        <taxon>Poaceae</taxon>
        <taxon>PACMAD clade</taxon>
        <taxon>Panicoideae</taxon>
        <taxon>Andropogonodae</taxon>
        <taxon>Andropogoneae</taxon>
        <taxon>Tripsacinae</taxon>
        <taxon>Zea</taxon>
    </lineage>
</organism>
<dbReference type="eggNOG" id="KOG1542">
    <property type="taxonomic scope" value="Eukaryota"/>
</dbReference>
<name>A0A1D6LHR9_MAIZE</name>
<dbReference type="PaxDb" id="4577-GRMZM2G384762_P01"/>
<evidence type="ECO:0000313" key="1">
    <source>
        <dbReference type="EMBL" id="AQK79418.1"/>
    </source>
</evidence>